<dbReference type="RefSeq" id="WP_377283101.1">
    <property type="nucleotide sequence ID" value="NZ_JBHRSI010000008.1"/>
</dbReference>
<dbReference type="Pfam" id="PF00378">
    <property type="entry name" value="ECH_1"/>
    <property type="match status" value="1"/>
</dbReference>
<dbReference type="EMBL" id="JBHUEY010000001">
    <property type="protein sequence ID" value="MFD1783707.1"/>
    <property type="molecule type" value="Genomic_DNA"/>
</dbReference>
<reference evidence="3" key="1">
    <citation type="journal article" date="2019" name="Int. J. Syst. Evol. Microbiol.">
        <title>The Global Catalogue of Microorganisms (GCM) 10K type strain sequencing project: providing services to taxonomists for standard genome sequencing and annotation.</title>
        <authorList>
            <consortium name="The Broad Institute Genomics Platform"/>
            <consortium name="The Broad Institute Genome Sequencing Center for Infectious Disease"/>
            <person name="Wu L."/>
            <person name="Ma J."/>
        </authorList>
    </citation>
    <scope>NUCLEOTIDE SEQUENCE [LARGE SCALE GENOMIC DNA]</scope>
    <source>
        <strain evidence="3">DFY28</strain>
    </source>
</reference>
<evidence type="ECO:0000313" key="3">
    <source>
        <dbReference type="Proteomes" id="UP001597237"/>
    </source>
</evidence>
<dbReference type="InterPro" id="IPR001753">
    <property type="entry name" value="Enoyl-CoA_hydra/iso"/>
</dbReference>
<accession>A0ABW4N0G9</accession>
<dbReference type="InterPro" id="IPR029045">
    <property type="entry name" value="ClpP/crotonase-like_dom_sf"/>
</dbReference>
<dbReference type="Proteomes" id="UP001597237">
    <property type="component" value="Unassembled WGS sequence"/>
</dbReference>
<name>A0ABW4N0G9_9CAUL</name>
<evidence type="ECO:0000256" key="1">
    <source>
        <dbReference type="ARBA" id="ARBA00005254"/>
    </source>
</evidence>
<dbReference type="Gene3D" id="3.90.226.10">
    <property type="entry name" value="2-enoyl-CoA Hydratase, Chain A, domain 1"/>
    <property type="match status" value="1"/>
</dbReference>
<comment type="caution">
    <text evidence="2">The sequence shown here is derived from an EMBL/GenBank/DDBJ whole genome shotgun (WGS) entry which is preliminary data.</text>
</comment>
<keyword evidence="3" id="KW-1185">Reference proteome</keyword>
<dbReference type="PANTHER" id="PTHR43802">
    <property type="entry name" value="ENOYL-COA HYDRATASE"/>
    <property type="match status" value="1"/>
</dbReference>
<protein>
    <submittedName>
        <fullName evidence="2">Enoyl-CoA hydratase/isomerase family protein</fullName>
    </submittedName>
</protein>
<sequence>MKDKYGDNITVTLHPGHIAEVVIDRPPNNHVSVTLMHELADALEDLDKEPGCRASVLRTEGKAFCAGADLVARDGDHGIENETGNPLYDEAVRLYAIEKPIVIAVQGAAVGAGLGLALVGDFRVAAHEARFAANFTRLGFHPGFGLTHTLPRLIGANRASLMFLTSRRVKPDEALAWGLVDQVVNLGELRDSAFALAREIAENAPLAVVATRKTLRGELSRAVREATNREFVEQAWLRKTEDFAEGVRSVNERRVGNFQGR</sequence>
<comment type="similarity">
    <text evidence="1">Belongs to the enoyl-CoA hydratase/isomerase family.</text>
</comment>
<proteinExistence type="inferred from homology"/>
<organism evidence="2 3">
    <name type="scientific">Phenylobacterium terrae</name>
    <dbReference type="NCBI Taxonomy" id="2665495"/>
    <lineage>
        <taxon>Bacteria</taxon>
        <taxon>Pseudomonadati</taxon>
        <taxon>Pseudomonadota</taxon>
        <taxon>Alphaproteobacteria</taxon>
        <taxon>Caulobacterales</taxon>
        <taxon>Caulobacteraceae</taxon>
        <taxon>Phenylobacterium</taxon>
    </lineage>
</organism>
<dbReference type="CDD" id="cd06558">
    <property type="entry name" value="crotonase-like"/>
    <property type="match status" value="1"/>
</dbReference>
<dbReference type="PANTHER" id="PTHR43802:SF1">
    <property type="entry name" value="IP11341P-RELATED"/>
    <property type="match status" value="1"/>
</dbReference>
<evidence type="ECO:0000313" key="2">
    <source>
        <dbReference type="EMBL" id="MFD1783707.1"/>
    </source>
</evidence>
<dbReference type="SUPFAM" id="SSF52096">
    <property type="entry name" value="ClpP/crotonase"/>
    <property type="match status" value="1"/>
</dbReference>
<gene>
    <name evidence="2" type="ORF">ACFSC0_09905</name>
</gene>